<evidence type="ECO:0000259" key="5">
    <source>
        <dbReference type="Pfam" id="PF02737"/>
    </source>
</evidence>
<dbReference type="EMBL" id="BAAAGX010000003">
    <property type="protein sequence ID" value="GAA0223581.1"/>
    <property type="molecule type" value="Genomic_DNA"/>
</dbReference>
<dbReference type="Gene3D" id="3.40.50.720">
    <property type="entry name" value="NAD(P)-binding Rossmann-like Domain"/>
    <property type="match status" value="1"/>
</dbReference>
<dbReference type="InterPro" id="IPR008927">
    <property type="entry name" value="6-PGluconate_DH-like_C_sf"/>
</dbReference>
<dbReference type="InterPro" id="IPR006108">
    <property type="entry name" value="3HC_DH_C"/>
</dbReference>
<evidence type="ECO:0000256" key="2">
    <source>
        <dbReference type="ARBA" id="ARBA00009463"/>
    </source>
</evidence>
<gene>
    <name evidence="6" type="ORF">GCM10009539_05960</name>
</gene>
<dbReference type="SUPFAM" id="SSF51735">
    <property type="entry name" value="NAD(P)-binding Rossmann-fold domains"/>
    <property type="match status" value="1"/>
</dbReference>
<dbReference type="PANTHER" id="PTHR48075:SF9">
    <property type="entry name" value="3-HYDROXYBUTYRYL-COA DEHYDROGENASE"/>
    <property type="match status" value="1"/>
</dbReference>
<feature type="domain" description="3-hydroxyacyl-CoA dehydrogenase C-terminal" evidence="4">
    <location>
        <begin position="189"/>
        <end position="285"/>
    </location>
</feature>
<dbReference type="Gene3D" id="1.10.1040.10">
    <property type="entry name" value="N-(1-d-carboxylethyl)-l-norvaline Dehydrogenase, domain 2"/>
    <property type="match status" value="1"/>
</dbReference>
<dbReference type="NCBIfam" id="NF005875">
    <property type="entry name" value="PRK07819.1"/>
    <property type="match status" value="1"/>
</dbReference>
<keyword evidence="3" id="KW-0560">Oxidoreductase</keyword>
<comment type="similarity">
    <text evidence="2">Belongs to the 3-hydroxyacyl-CoA dehydrogenase family.</text>
</comment>
<accession>A0ABN0TJZ0</accession>
<keyword evidence="7" id="KW-1185">Reference proteome</keyword>
<comment type="caution">
    <text evidence="6">The sequence shown here is derived from an EMBL/GenBank/DDBJ whole genome shotgun (WGS) entry which is preliminary data.</text>
</comment>
<dbReference type="Proteomes" id="UP001500967">
    <property type="component" value="Unassembled WGS sequence"/>
</dbReference>
<dbReference type="Pfam" id="PF02737">
    <property type="entry name" value="3HCDH_N"/>
    <property type="match status" value="1"/>
</dbReference>
<dbReference type="PANTHER" id="PTHR48075">
    <property type="entry name" value="3-HYDROXYACYL-COA DEHYDROGENASE FAMILY PROTEIN"/>
    <property type="match status" value="1"/>
</dbReference>
<feature type="domain" description="3-hydroxyacyl-CoA dehydrogenase NAD binding" evidence="5">
    <location>
        <begin position="7"/>
        <end position="186"/>
    </location>
</feature>
<dbReference type="InterPro" id="IPR022694">
    <property type="entry name" value="3-OHacyl-CoA_DH"/>
</dbReference>
<proteinExistence type="inferred from homology"/>
<dbReference type="RefSeq" id="WP_344647148.1">
    <property type="nucleotide sequence ID" value="NZ_BAAAGX010000003.1"/>
</dbReference>
<dbReference type="PIRSF" id="PIRSF000105">
    <property type="entry name" value="HCDH"/>
    <property type="match status" value="1"/>
</dbReference>
<protein>
    <submittedName>
        <fullName evidence="6">3-hydroxybutyryl-CoA dehydrogenase</fullName>
    </submittedName>
</protein>
<evidence type="ECO:0000256" key="1">
    <source>
        <dbReference type="ARBA" id="ARBA00005086"/>
    </source>
</evidence>
<organism evidence="6 7">
    <name type="scientific">Cryptosporangium japonicum</name>
    <dbReference type="NCBI Taxonomy" id="80872"/>
    <lineage>
        <taxon>Bacteria</taxon>
        <taxon>Bacillati</taxon>
        <taxon>Actinomycetota</taxon>
        <taxon>Actinomycetes</taxon>
        <taxon>Cryptosporangiales</taxon>
        <taxon>Cryptosporangiaceae</taxon>
        <taxon>Cryptosporangium</taxon>
    </lineage>
</organism>
<comment type="pathway">
    <text evidence="1">Lipid metabolism; butanoate metabolism.</text>
</comment>
<dbReference type="Pfam" id="PF00725">
    <property type="entry name" value="3HCDH"/>
    <property type="match status" value="1"/>
</dbReference>
<evidence type="ECO:0000259" key="4">
    <source>
        <dbReference type="Pfam" id="PF00725"/>
    </source>
</evidence>
<sequence length="287" mass="30875">MSGPWRVGVIGCGVMGAGFAESCCRAGQAVTVVVRDEDARKRGADRLADALGRAVRKGRISADERDRALTRISFATSLSALRDSNFVLEAVRERAEEKVEILAELDRIVDDPDAVLATNTSSIPIMKLASATRSPERIVGVHFFNPVQVMPLAELTGSLRTSPATMDRAESFVVDVLSKQTVRTQDRAGFLVNGLLVPYLMSAIRLLESRGNTADEIDRSMTLGCGHPMGPLALVDLIGLDVVAAIGTALYEETKEPLYTPPSLLLRMVEGGLLGRKAGQGFFGYAR</sequence>
<dbReference type="SUPFAM" id="SSF48179">
    <property type="entry name" value="6-phosphogluconate dehydrogenase C-terminal domain-like"/>
    <property type="match status" value="1"/>
</dbReference>
<dbReference type="InterPro" id="IPR013328">
    <property type="entry name" value="6PGD_dom2"/>
</dbReference>
<name>A0ABN0TJZ0_9ACTN</name>
<reference evidence="6 7" key="1">
    <citation type="journal article" date="2019" name="Int. J. Syst. Evol. Microbiol.">
        <title>The Global Catalogue of Microorganisms (GCM) 10K type strain sequencing project: providing services to taxonomists for standard genome sequencing and annotation.</title>
        <authorList>
            <consortium name="The Broad Institute Genomics Platform"/>
            <consortium name="The Broad Institute Genome Sequencing Center for Infectious Disease"/>
            <person name="Wu L."/>
            <person name="Ma J."/>
        </authorList>
    </citation>
    <scope>NUCLEOTIDE SEQUENCE [LARGE SCALE GENOMIC DNA]</scope>
    <source>
        <strain evidence="6 7">JCM 10425</strain>
    </source>
</reference>
<evidence type="ECO:0000313" key="7">
    <source>
        <dbReference type="Proteomes" id="UP001500967"/>
    </source>
</evidence>
<evidence type="ECO:0000256" key="3">
    <source>
        <dbReference type="ARBA" id="ARBA00023002"/>
    </source>
</evidence>
<dbReference type="InterPro" id="IPR036291">
    <property type="entry name" value="NAD(P)-bd_dom_sf"/>
</dbReference>
<dbReference type="InterPro" id="IPR006176">
    <property type="entry name" value="3-OHacyl-CoA_DH_NAD-bd"/>
</dbReference>
<evidence type="ECO:0000313" key="6">
    <source>
        <dbReference type="EMBL" id="GAA0223581.1"/>
    </source>
</evidence>